<comment type="caution">
    <text evidence="4">The sequence shown here is derived from an EMBL/GenBank/DDBJ whole genome shotgun (WGS) entry which is preliminary data.</text>
</comment>
<dbReference type="InterPro" id="IPR009040">
    <property type="entry name" value="Ferritin-like_diiron"/>
</dbReference>
<keyword evidence="2" id="KW-0408">Iron</keyword>
<proteinExistence type="predicted"/>
<dbReference type="InterPro" id="IPR009078">
    <property type="entry name" value="Ferritin-like_SF"/>
</dbReference>
<dbReference type="Proteomes" id="UP000264036">
    <property type="component" value="Unassembled WGS sequence"/>
</dbReference>
<reference evidence="4 5" key="1">
    <citation type="journal article" date="2018" name="Nat. Biotechnol.">
        <title>A standardized bacterial taxonomy based on genome phylogeny substantially revises the tree of life.</title>
        <authorList>
            <person name="Parks D.H."/>
            <person name="Chuvochina M."/>
            <person name="Waite D.W."/>
            <person name="Rinke C."/>
            <person name="Skarshewski A."/>
            <person name="Chaumeil P.A."/>
            <person name="Hugenholtz P."/>
        </authorList>
    </citation>
    <scope>NUCLEOTIDE SEQUENCE [LARGE SCALE GENOMIC DNA]</scope>
    <source>
        <strain evidence="4">UBA10707</strain>
    </source>
</reference>
<evidence type="ECO:0000313" key="4">
    <source>
        <dbReference type="EMBL" id="HBP31047.1"/>
    </source>
</evidence>
<dbReference type="SUPFAM" id="SSF47240">
    <property type="entry name" value="Ferritin-like"/>
    <property type="match status" value="1"/>
</dbReference>
<feature type="domain" description="Ferritin-like diiron" evidence="3">
    <location>
        <begin position="41"/>
        <end position="190"/>
    </location>
</feature>
<evidence type="ECO:0000313" key="5">
    <source>
        <dbReference type="Proteomes" id="UP000264036"/>
    </source>
</evidence>
<dbReference type="Gene3D" id="1.20.1260.10">
    <property type="match status" value="1"/>
</dbReference>
<sequence>MKEKSKTSMKKNTASRLQLDETAIEKAKQSLDDGAVIGHDNPWREDIVRLLNDALATEIVCILRYKRHHFTATGLESPAIADEFLVHANEESAHADSIAKRIVQLGGEPDFSPDTLLARSHADYNDDAELHDMIKSNLIAERVAIESYTQMIELIGDKDPTTRRLLESILNDEEEHADELSDWMRSVVTK</sequence>
<dbReference type="InterPro" id="IPR008331">
    <property type="entry name" value="Ferritin_DPS_dom"/>
</dbReference>
<dbReference type="CDD" id="cd00657">
    <property type="entry name" value="Ferritin_like"/>
    <property type="match status" value="1"/>
</dbReference>
<evidence type="ECO:0000256" key="2">
    <source>
        <dbReference type="ARBA" id="ARBA00023004"/>
    </source>
</evidence>
<gene>
    <name evidence="4" type="ORF">DD666_16740</name>
</gene>
<name>A0A356LJ96_9BURK</name>
<dbReference type="GO" id="GO:0005829">
    <property type="term" value="C:cytosol"/>
    <property type="evidence" value="ECO:0007669"/>
    <property type="project" value="TreeGrafter"/>
</dbReference>
<dbReference type="PROSITE" id="PS50905">
    <property type="entry name" value="FERRITIN_LIKE"/>
    <property type="match status" value="1"/>
</dbReference>
<dbReference type="GO" id="GO:0008199">
    <property type="term" value="F:ferric iron binding"/>
    <property type="evidence" value="ECO:0007669"/>
    <property type="project" value="InterPro"/>
</dbReference>
<dbReference type="GO" id="GO:0020037">
    <property type="term" value="F:heme binding"/>
    <property type="evidence" value="ECO:0007669"/>
    <property type="project" value="TreeGrafter"/>
</dbReference>
<evidence type="ECO:0000256" key="1">
    <source>
        <dbReference type="ARBA" id="ARBA00022434"/>
    </source>
</evidence>
<evidence type="ECO:0000259" key="3">
    <source>
        <dbReference type="PROSITE" id="PS50905"/>
    </source>
</evidence>
<dbReference type="GO" id="GO:0006879">
    <property type="term" value="P:intracellular iron ion homeostasis"/>
    <property type="evidence" value="ECO:0007669"/>
    <property type="project" value="UniProtKB-KW"/>
</dbReference>
<dbReference type="InterPro" id="IPR012347">
    <property type="entry name" value="Ferritin-like"/>
</dbReference>
<dbReference type="GO" id="GO:0004322">
    <property type="term" value="F:ferroxidase activity"/>
    <property type="evidence" value="ECO:0007669"/>
    <property type="project" value="TreeGrafter"/>
</dbReference>
<dbReference type="PANTHER" id="PTHR30295:SF1">
    <property type="entry name" value="DNA PROTECTION DURING STARVATION PROTEIN"/>
    <property type="match status" value="1"/>
</dbReference>
<dbReference type="Pfam" id="PF00210">
    <property type="entry name" value="Ferritin"/>
    <property type="match status" value="1"/>
</dbReference>
<organism evidence="4 5">
    <name type="scientific">Advenella kashmirensis</name>
    <dbReference type="NCBI Taxonomy" id="310575"/>
    <lineage>
        <taxon>Bacteria</taxon>
        <taxon>Pseudomonadati</taxon>
        <taxon>Pseudomonadota</taxon>
        <taxon>Betaproteobacteria</taxon>
        <taxon>Burkholderiales</taxon>
        <taxon>Alcaligenaceae</taxon>
    </lineage>
</organism>
<accession>A0A356LJ96</accession>
<protein>
    <submittedName>
        <fullName evidence="4">Bacterioferritin</fullName>
    </submittedName>
</protein>
<dbReference type="PANTHER" id="PTHR30295">
    <property type="entry name" value="BACTERIOFERRITIN"/>
    <property type="match status" value="1"/>
</dbReference>
<dbReference type="AlphaFoldDB" id="A0A356LJ96"/>
<dbReference type="EMBL" id="DOEK01000035">
    <property type="protein sequence ID" value="HBP31047.1"/>
    <property type="molecule type" value="Genomic_DNA"/>
</dbReference>
<keyword evidence="1" id="KW-0409">Iron storage</keyword>